<dbReference type="PANTHER" id="PTHR45964">
    <property type="entry name" value="WSCD FAMILY MEMBER CG9164"/>
    <property type="match status" value="1"/>
</dbReference>
<evidence type="ECO:0000256" key="2">
    <source>
        <dbReference type="SAM" id="MobiDB-lite"/>
    </source>
</evidence>
<name>A0A9P0E433_NEZVI</name>
<evidence type="ECO:0000313" key="6">
    <source>
        <dbReference type="Proteomes" id="UP001152798"/>
    </source>
</evidence>
<dbReference type="Proteomes" id="UP001152798">
    <property type="component" value="Chromosome 1"/>
</dbReference>
<feature type="domain" description="WSC" evidence="4">
    <location>
        <begin position="231"/>
        <end position="323"/>
    </location>
</feature>
<dbReference type="Pfam" id="PF01822">
    <property type="entry name" value="WSC"/>
    <property type="match status" value="3"/>
</dbReference>
<dbReference type="EMBL" id="OV725077">
    <property type="protein sequence ID" value="CAH1391331.1"/>
    <property type="molecule type" value="Genomic_DNA"/>
</dbReference>
<dbReference type="OrthoDB" id="6612188at2759"/>
<evidence type="ECO:0000259" key="4">
    <source>
        <dbReference type="PROSITE" id="PS51212"/>
    </source>
</evidence>
<feature type="region of interest" description="Disordered" evidence="2">
    <location>
        <begin position="338"/>
        <end position="360"/>
    </location>
</feature>
<dbReference type="SMART" id="SM00321">
    <property type="entry name" value="WSC"/>
    <property type="match status" value="3"/>
</dbReference>
<keyword evidence="3" id="KW-0732">Signal</keyword>
<dbReference type="PROSITE" id="PS51212">
    <property type="entry name" value="WSC"/>
    <property type="match status" value="3"/>
</dbReference>
<feature type="signal peptide" evidence="3">
    <location>
        <begin position="1"/>
        <end position="21"/>
    </location>
</feature>
<accession>A0A9P0E433</accession>
<feature type="domain" description="WSC" evidence="4">
    <location>
        <begin position="121"/>
        <end position="214"/>
    </location>
</feature>
<reference evidence="5" key="1">
    <citation type="submission" date="2022-01" db="EMBL/GenBank/DDBJ databases">
        <authorList>
            <person name="King R."/>
        </authorList>
    </citation>
    <scope>NUCLEOTIDE SEQUENCE</scope>
</reference>
<dbReference type="InterPro" id="IPR002889">
    <property type="entry name" value="WSC_carb-bd"/>
</dbReference>
<feature type="domain" description="WSC" evidence="4">
    <location>
        <begin position="20"/>
        <end position="112"/>
    </location>
</feature>
<sequence length="360" mass="40663">MKMETLPTLLLILATAQWINGKFLGCYEDNTIRLLPDFHMFVDNLNSPARCVHICKQLQFRYAGVEYSTQCYCSSDRPYERMKRDISECKMKCPFSEEICGGPMRISVYSTDSNVYPITDPGTYIGCYLESGNDRTLNHYQLNLFEINSPERCTRSCTALGYMYAGTEPYDQCFCGNTKPANERKTEESECNVQCPDSQEKCGGNGRISIYRTSVYSNAESIVTVSDERLKSNTIGCFEDSDNRILSEYFSCLDVTNSPKNCLYVCQQFQFKYAGVHNGTDCYCGNVMPSPSRKRNENECQVSCPNSSERCGGNMRTYVYSTQKFTTESNSALRIGSSEKQAAVEQGAVNGRHQRPAVMK</sequence>
<organism evidence="5 6">
    <name type="scientific">Nezara viridula</name>
    <name type="common">Southern green stink bug</name>
    <name type="synonym">Cimex viridulus</name>
    <dbReference type="NCBI Taxonomy" id="85310"/>
    <lineage>
        <taxon>Eukaryota</taxon>
        <taxon>Metazoa</taxon>
        <taxon>Ecdysozoa</taxon>
        <taxon>Arthropoda</taxon>
        <taxon>Hexapoda</taxon>
        <taxon>Insecta</taxon>
        <taxon>Pterygota</taxon>
        <taxon>Neoptera</taxon>
        <taxon>Paraneoptera</taxon>
        <taxon>Hemiptera</taxon>
        <taxon>Heteroptera</taxon>
        <taxon>Panheteroptera</taxon>
        <taxon>Pentatomomorpha</taxon>
        <taxon>Pentatomoidea</taxon>
        <taxon>Pentatomidae</taxon>
        <taxon>Pentatominae</taxon>
        <taxon>Nezara</taxon>
    </lineage>
</organism>
<gene>
    <name evidence="5" type="ORF">NEZAVI_LOCUS2369</name>
</gene>
<evidence type="ECO:0000256" key="1">
    <source>
        <dbReference type="ARBA" id="ARBA00022737"/>
    </source>
</evidence>
<proteinExistence type="predicted"/>
<dbReference type="AlphaFoldDB" id="A0A9P0E433"/>
<evidence type="ECO:0000313" key="5">
    <source>
        <dbReference type="EMBL" id="CAH1391331.1"/>
    </source>
</evidence>
<feature type="chain" id="PRO_5040222205" description="WSC domain-containing protein" evidence="3">
    <location>
        <begin position="22"/>
        <end position="360"/>
    </location>
</feature>
<dbReference type="PANTHER" id="PTHR45964:SF9">
    <property type="entry name" value="SULFOTRANSFERASE"/>
    <property type="match status" value="1"/>
</dbReference>
<dbReference type="InterPro" id="IPR051589">
    <property type="entry name" value="Sialate-O-sulfotransferase"/>
</dbReference>
<protein>
    <recommendedName>
        <fullName evidence="4">WSC domain-containing protein</fullName>
    </recommendedName>
</protein>
<keyword evidence="6" id="KW-1185">Reference proteome</keyword>
<evidence type="ECO:0000256" key="3">
    <source>
        <dbReference type="SAM" id="SignalP"/>
    </source>
</evidence>
<keyword evidence="1" id="KW-0677">Repeat</keyword>